<proteinExistence type="inferred from homology"/>
<keyword evidence="12" id="KW-1185">Reference proteome</keyword>
<evidence type="ECO:0000256" key="1">
    <source>
        <dbReference type="ARBA" id="ARBA00004429"/>
    </source>
</evidence>
<evidence type="ECO:0000259" key="10">
    <source>
        <dbReference type="Pfam" id="PF04290"/>
    </source>
</evidence>
<feature type="transmembrane region" description="Helical" evidence="9">
    <location>
        <begin position="46"/>
        <end position="66"/>
    </location>
</feature>
<evidence type="ECO:0000256" key="8">
    <source>
        <dbReference type="ARBA" id="ARBA00038436"/>
    </source>
</evidence>
<dbReference type="AlphaFoldDB" id="A0A081BYB8"/>
<dbReference type="Pfam" id="PF04290">
    <property type="entry name" value="DctQ"/>
    <property type="match status" value="1"/>
</dbReference>
<dbReference type="GO" id="GO:0005886">
    <property type="term" value="C:plasma membrane"/>
    <property type="evidence" value="ECO:0007669"/>
    <property type="project" value="UniProtKB-SubCell"/>
</dbReference>
<reference evidence="11" key="1">
    <citation type="journal article" date="2015" name="PeerJ">
        <title>First genomic representation of candidate bacterial phylum KSB3 points to enhanced environmental sensing as a trigger of wastewater bulking.</title>
        <authorList>
            <person name="Sekiguchi Y."/>
            <person name="Ohashi A."/>
            <person name="Parks D.H."/>
            <person name="Yamauchi T."/>
            <person name="Tyson G.W."/>
            <person name="Hugenholtz P."/>
        </authorList>
    </citation>
    <scope>NUCLEOTIDE SEQUENCE [LARGE SCALE GENOMIC DNA]</scope>
</reference>
<feature type="domain" description="Tripartite ATP-independent periplasmic transporters DctQ component" evidence="10">
    <location>
        <begin position="25"/>
        <end position="152"/>
    </location>
</feature>
<keyword evidence="3" id="KW-1003">Cell membrane</keyword>
<dbReference type="PANTHER" id="PTHR35011:SF10">
    <property type="entry name" value="TRAP TRANSPORTER SMALL PERMEASE PROTEIN"/>
    <property type="match status" value="1"/>
</dbReference>
<sequence length="182" mass="20490">MKPSNYIDQLHHLFIIIGGVFLVAMVLLTCANIVLRMVWLPVQGTVELMGFFGAIVTACALGYTQIKRGHIAVDVLINTFSRSTRNILQTINNLLCLSFFGLVAWQLLKKAEILRQSGEVTETLRIIYYPFMYVVAVGCVALVFVFSRELSQMISSKKKRISGKSVSTDNVYIPHEEMIEEI</sequence>
<keyword evidence="6 9" id="KW-1133">Transmembrane helix</keyword>
<evidence type="ECO:0000313" key="11">
    <source>
        <dbReference type="EMBL" id="GAK57323.1"/>
    </source>
</evidence>
<dbReference type="eggNOG" id="COG3090">
    <property type="taxonomic scope" value="Bacteria"/>
</dbReference>
<evidence type="ECO:0000256" key="2">
    <source>
        <dbReference type="ARBA" id="ARBA00022448"/>
    </source>
</evidence>
<dbReference type="Proteomes" id="UP000030661">
    <property type="component" value="Unassembled WGS sequence"/>
</dbReference>
<organism evidence="11">
    <name type="scientific">Vecturithrix granuli</name>
    <dbReference type="NCBI Taxonomy" id="1499967"/>
    <lineage>
        <taxon>Bacteria</taxon>
        <taxon>Candidatus Moduliflexota</taxon>
        <taxon>Candidatus Vecturitrichia</taxon>
        <taxon>Candidatus Vecturitrichales</taxon>
        <taxon>Candidatus Vecturitrichaceae</taxon>
        <taxon>Candidatus Vecturithrix</taxon>
    </lineage>
</organism>
<feature type="transmembrane region" description="Helical" evidence="9">
    <location>
        <begin position="87"/>
        <end position="107"/>
    </location>
</feature>
<dbReference type="InterPro" id="IPR007387">
    <property type="entry name" value="TRAP_DctQ"/>
</dbReference>
<dbReference type="InterPro" id="IPR055348">
    <property type="entry name" value="DctQ"/>
</dbReference>
<evidence type="ECO:0000256" key="7">
    <source>
        <dbReference type="ARBA" id="ARBA00023136"/>
    </source>
</evidence>
<evidence type="ECO:0000256" key="9">
    <source>
        <dbReference type="SAM" id="Phobius"/>
    </source>
</evidence>
<keyword evidence="7 9" id="KW-0472">Membrane</keyword>
<keyword evidence="5 9" id="KW-0812">Transmembrane</keyword>
<dbReference type="HOGENOM" id="CLU_086356_8_5_0"/>
<dbReference type="PANTHER" id="PTHR35011">
    <property type="entry name" value="2,3-DIKETO-L-GULONATE TRAP TRANSPORTER SMALL PERMEASE PROTEIN YIAM"/>
    <property type="match status" value="1"/>
</dbReference>
<accession>A0A081BYB8</accession>
<comment type="subcellular location">
    <subcellularLocation>
        <location evidence="1">Cell inner membrane</location>
        <topology evidence="1">Multi-pass membrane protein</topology>
    </subcellularLocation>
</comment>
<evidence type="ECO:0000256" key="4">
    <source>
        <dbReference type="ARBA" id="ARBA00022519"/>
    </source>
</evidence>
<evidence type="ECO:0000256" key="6">
    <source>
        <dbReference type="ARBA" id="ARBA00022989"/>
    </source>
</evidence>
<gene>
    <name evidence="11" type="ORF">U27_04288</name>
</gene>
<dbReference type="GO" id="GO:0015740">
    <property type="term" value="P:C4-dicarboxylate transport"/>
    <property type="evidence" value="ECO:0007669"/>
    <property type="project" value="TreeGrafter"/>
</dbReference>
<dbReference type="GO" id="GO:0022857">
    <property type="term" value="F:transmembrane transporter activity"/>
    <property type="evidence" value="ECO:0007669"/>
    <property type="project" value="TreeGrafter"/>
</dbReference>
<protein>
    <submittedName>
        <fullName evidence="11">Tripartite ATP-independent periplasmic transporter, DctQ component family protein</fullName>
    </submittedName>
</protein>
<evidence type="ECO:0000256" key="3">
    <source>
        <dbReference type="ARBA" id="ARBA00022475"/>
    </source>
</evidence>
<evidence type="ECO:0000313" key="12">
    <source>
        <dbReference type="Proteomes" id="UP000030661"/>
    </source>
</evidence>
<keyword evidence="4" id="KW-0997">Cell inner membrane</keyword>
<dbReference type="STRING" id="1499967.U27_04288"/>
<keyword evidence="2" id="KW-0813">Transport</keyword>
<evidence type="ECO:0000256" key="5">
    <source>
        <dbReference type="ARBA" id="ARBA00022692"/>
    </source>
</evidence>
<comment type="similarity">
    <text evidence="8">Belongs to the TRAP transporter small permease family.</text>
</comment>
<name>A0A081BYB8_VECG1</name>
<feature type="transmembrane region" description="Helical" evidence="9">
    <location>
        <begin position="127"/>
        <end position="147"/>
    </location>
</feature>
<feature type="transmembrane region" description="Helical" evidence="9">
    <location>
        <begin position="12"/>
        <end position="34"/>
    </location>
</feature>
<dbReference type="EMBL" id="DF820465">
    <property type="protein sequence ID" value="GAK57323.1"/>
    <property type="molecule type" value="Genomic_DNA"/>
</dbReference>